<accession>A0A699KEV4</accession>
<name>A0A699KEV4_TANCI</name>
<feature type="domain" description="Integrase catalytic" evidence="7">
    <location>
        <begin position="146"/>
        <end position="319"/>
    </location>
</feature>
<dbReference type="GO" id="GO:0016787">
    <property type="term" value="F:hydrolase activity"/>
    <property type="evidence" value="ECO:0007669"/>
    <property type="project" value="UniProtKB-KW"/>
</dbReference>
<dbReference type="AlphaFoldDB" id="A0A699KEV4"/>
<dbReference type="PANTHER" id="PTHR37984:SF5">
    <property type="entry name" value="PROTEIN NYNRIN-LIKE"/>
    <property type="match status" value="1"/>
</dbReference>
<gene>
    <name evidence="8" type="ORF">Tci_663104</name>
</gene>
<dbReference type="InterPro" id="IPR012337">
    <property type="entry name" value="RNaseH-like_sf"/>
</dbReference>
<dbReference type="SUPFAM" id="SSF56672">
    <property type="entry name" value="DNA/RNA polymerases"/>
    <property type="match status" value="1"/>
</dbReference>
<evidence type="ECO:0000256" key="5">
    <source>
        <dbReference type="ARBA" id="ARBA00022801"/>
    </source>
</evidence>
<dbReference type="InterPro" id="IPR050951">
    <property type="entry name" value="Retrovirus_Pol_polyprotein"/>
</dbReference>
<proteinExistence type="predicted"/>
<keyword evidence="3" id="KW-0540">Nuclease</keyword>
<sequence>MLAVVYAFENFHSYLIMNKSIVYTDHSALKYLFAKKDAKARLLHWILLLQEFDFKVIDTCGAKNYATDHLSCLENPYENIFDPKEINETFPLESLNKVAHKDPKAKVFQGRTTLFWDDPYLFRTCADQIIRRYVAGKEAIDILNACNSGPTGGHYGANYTAKKVFDLGNKYILVAVDYLSKWVESKALPTNDARVVVKFLKSLFSRFGTPKSIISDQGTHFCNDQFSRVMAKYRVIHHLSTAYHPQTSGQVEVTNRGLKRILERTVGENRSSLWQTCHLLLELEHKAYWALKHVNFDIKITGNHQKLQLNELNELRDQAYENSLIYKERTKKLYGDKIKNRIFNVGDQVLLFNSRIKIFSGKLKSRWSGPFTISEIYPYGTAKLIHPDGCNFKVNCHRLKHYHGGDPPPLEIPNVNTFPKDN</sequence>
<dbReference type="Pfam" id="PF17917">
    <property type="entry name" value="RT_RNaseH"/>
    <property type="match status" value="1"/>
</dbReference>
<evidence type="ECO:0000259" key="7">
    <source>
        <dbReference type="PROSITE" id="PS50994"/>
    </source>
</evidence>
<comment type="caution">
    <text evidence="8">The sequence shown here is derived from an EMBL/GenBank/DDBJ whole genome shotgun (WGS) entry which is preliminary data.</text>
</comment>
<dbReference type="InterPro" id="IPR036397">
    <property type="entry name" value="RNaseH_sf"/>
</dbReference>
<keyword evidence="6" id="KW-0695">RNA-directed DNA polymerase</keyword>
<dbReference type="PANTHER" id="PTHR37984">
    <property type="entry name" value="PROTEIN CBG26694"/>
    <property type="match status" value="1"/>
</dbReference>
<evidence type="ECO:0000256" key="6">
    <source>
        <dbReference type="ARBA" id="ARBA00022918"/>
    </source>
</evidence>
<organism evidence="8">
    <name type="scientific">Tanacetum cinerariifolium</name>
    <name type="common">Dalmatian daisy</name>
    <name type="synonym">Chrysanthemum cinerariifolium</name>
    <dbReference type="NCBI Taxonomy" id="118510"/>
    <lineage>
        <taxon>Eukaryota</taxon>
        <taxon>Viridiplantae</taxon>
        <taxon>Streptophyta</taxon>
        <taxon>Embryophyta</taxon>
        <taxon>Tracheophyta</taxon>
        <taxon>Spermatophyta</taxon>
        <taxon>Magnoliopsida</taxon>
        <taxon>eudicotyledons</taxon>
        <taxon>Gunneridae</taxon>
        <taxon>Pentapetalae</taxon>
        <taxon>asterids</taxon>
        <taxon>campanulids</taxon>
        <taxon>Asterales</taxon>
        <taxon>Asteraceae</taxon>
        <taxon>Asteroideae</taxon>
        <taxon>Anthemideae</taxon>
        <taxon>Anthemidinae</taxon>
        <taxon>Tanacetum</taxon>
    </lineage>
</organism>
<evidence type="ECO:0000256" key="2">
    <source>
        <dbReference type="ARBA" id="ARBA00022695"/>
    </source>
</evidence>
<dbReference type="Gene3D" id="3.30.420.10">
    <property type="entry name" value="Ribonuclease H-like superfamily/Ribonuclease H"/>
    <property type="match status" value="1"/>
</dbReference>
<dbReference type="SUPFAM" id="SSF53098">
    <property type="entry name" value="Ribonuclease H-like"/>
    <property type="match status" value="1"/>
</dbReference>
<keyword evidence="1" id="KW-0808">Transferase</keyword>
<dbReference type="GO" id="GO:0003676">
    <property type="term" value="F:nucleic acid binding"/>
    <property type="evidence" value="ECO:0007669"/>
    <property type="project" value="InterPro"/>
</dbReference>
<reference evidence="8" key="1">
    <citation type="journal article" date="2019" name="Sci. Rep.">
        <title>Draft genome of Tanacetum cinerariifolium, the natural source of mosquito coil.</title>
        <authorList>
            <person name="Yamashiro T."/>
            <person name="Shiraishi A."/>
            <person name="Satake H."/>
            <person name="Nakayama K."/>
        </authorList>
    </citation>
    <scope>NUCLEOTIDE SEQUENCE</scope>
</reference>
<dbReference type="InterPro" id="IPR043502">
    <property type="entry name" value="DNA/RNA_pol_sf"/>
</dbReference>
<keyword evidence="2" id="KW-0548">Nucleotidyltransferase</keyword>
<dbReference type="GO" id="GO:0004519">
    <property type="term" value="F:endonuclease activity"/>
    <property type="evidence" value="ECO:0007669"/>
    <property type="project" value="UniProtKB-KW"/>
</dbReference>
<dbReference type="InterPro" id="IPR001584">
    <property type="entry name" value="Integrase_cat-core"/>
</dbReference>
<keyword evidence="4" id="KW-0255">Endonuclease</keyword>
<evidence type="ECO:0000256" key="1">
    <source>
        <dbReference type="ARBA" id="ARBA00022679"/>
    </source>
</evidence>
<evidence type="ECO:0000256" key="4">
    <source>
        <dbReference type="ARBA" id="ARBA00022759"/>
    </source>
</evidence>
<evidence type="ECO:0000313" key="8">
    <source>
        <dbReference type="EMBL" id="GFA91132.1"/>
    </source>
</evidence>
<protein>
    <recommendedName>
        <fullName evidence="7">Integrase catalytic domain-containing protein</fullName>
    </recommendedName>
</protein>
<dbReference type="GO" id="GO:0003964">
    <property type="term" value="F:RNA-directed DNA polymerase activity"/>
    <property type="evidence" value="ECO:0007669"/>
    <property type="project" value="UniProtKB-KW"/>
</dbReference>
<keyword evidence="5" id="KW-0378">Hydrolase</keyword>
<dbReference type="InterPro" id="IPR041373">
    <property type="entry name" value="RT_RNaseH"/>
</dbReference>
<dbReference type="Pfam" id="PF00665">
    <property type="entry name" value="rve"/>
    <property type="match status" value="1"/>
</dbReference>
<dbReference type="EMBL" id="BKCJ010512571">
    <property type="protein sequence ID" value="GFA91132.1"/>
    <property type="molecule type" value="Genomic_DNA"/>
</dbReference>
<evidence type="ECO:0000256" key="3">
    <source>
        <dbReference type="ARBA" id="ARBA00022722"/>
    </source>
</evidence>
<dbReference type="GO" id="GO:0015074">
    <property type="term" value="P:DNA integration"/>
    <property type="evidence" value="ECO:0007669"/>
    <property type="project" value="InterPro"/>
</dbReference>
<dbReference type="PROSITE" id="PS50994">
    <property type="entry name" value="INTEGRASE"/>
    <property type="match status" value="1"/>
</dbReference>